<feature type="signal peptide" evidence="1">
    <location>
        <begin position="1"/>
        <end position="21"/>
    </location>
</feature>
<feature type="chain" id="PRO_5046281735" evidence="1">
    <location>
        <begin position="22"/>
        <end position="247"/>
    </location>
</feature>
<dbReference type="Pfam" id="PF01738">
    <property type="entry name" value="DLH"/>
    <property type="match status" value="1"/>
</dbReference>
<dbReference type="SUPFAM" id="SSF53474">
    <property type="entry name" value="alpha/beta-Hydrolases"/>
    <property type="match status" value="1"/>
</dbReference>
<dbReference type="InterPro" id="IPR050261">
    <property type="entry name" value="FrsA_esterase"/>
</dbReference>
<dbReference type="Gene3D" id="3.40.50.1820">
    <property type="entry name" value="alpha/beta hydrolase"/>
    <property type="match status" value="1"/>
</dbReference>
<dbReference type="RefSeq" id="WP_346060708.1">
    <property type="nucleotide sequence ID" value="NZ_BAAADR010000002.1"/>
</dbReference>
<dbReference type="InterPro" id="IPR029058">
    <property type="entry name" value="AB_hydrolase_fold"/>
</dbReference>
<proteinExistence type="predicted"/>
<reference evidence="4" key="1">
    <citation type="journal article" date="2019" name="Int. J. Syst. Evol. Microbiol.">
        <title>The Global Catalogue of Microorganisms (GCM) 10K type strain sequencing project: providing services to taxonomists for standard genome sequencing and annotation.</title>
        <authorList>
            <consortium name="The Broad Institute Genomics Platform"/>
            <consortium name="The Broad Institute Genome Sequencing Center for Infectious Disease"/>
            <person name="Wu L."/>
            <person name="Ma J."/>
        </authorList>
    </citation>
    <scope>NUCLEOTIDE SEQUENCE [LARGE SCALE GENOMIC DNA]</scope>
    <source>
        <strain evidence="4">CGMCC 1.13666</strain>
    </source>
</reference>
<dbReference type="PANTHER" id="PTHR22946">
    <property type="entry name" value="DIENELACTONE HYDROLASE DOMAIN-CONTAINING PROTEIN-RELATED"/>
    <property type="match status" value="1"/>
</dbReference>
<evidence type="ECO:0000313" key="4">
    <source>
        <dbReference type="Proteomes" id="UP001596411"/>
    </source>
</evidence>
<dbReference type="EC" id="3.1.-.-" evidence="3"/>
<name>A0ABW2EYW4_9GAMM</name>
<gene>
    <name evidence="3" type="ORF">ACFQH5_07155</name>
</gene>
<dbReference type="PANTHER" id="PTHR22946:SF0">
    <property type="entry name" value="DIENELACTONE HYDROLASE DOMAIN-CONTAINING PROTEIN"/>
    <property type="match status" value="1"/>
</dbReference>
<evidence type="ECO:0000256" key="1">
    <source>
        <dbReference type="SAM" id="SignalP"/>
    </source>
</evidence>
<dbReference type="Proteomes" id="UP001596411">
    <property type="component" value="Unassembled WGS sequence"/>
</dbReference>
<dbReference type="GO" id="GO:0016787">
    <property type="term" value="F:hydrolase activity"/>
    <property type="evidence" value="ECO:0007669"/>
    <property type="project" value="UniProtKB-KW"/>
</dbReference>
<organism evidence="3 4">
    <name type="scientific">Halomonas salifodinae</name>
    <dbReference type="NCBI Taxonomy" id="438745"/>
    <lineage>
        <taxon>Bacteria</taxon>
        <taxon>Pseudomonadati</taxon>
        <taxon>Pseudomonadota</taxon>
        <taxon>Gammaproteobacteria</taxon>
        <taxon>Oceanospirillales</taxon>
        <taxon>Halomonadaceae</taxon>
        <taxon>Halomonas</taxon>
    </lineage>
</organism>
<evidence type="ECO:0000259" key="2">
    <source>
        <dbReference type="Pfam" id="PF01738"/>
    </source>
</evidence>
<keyword evidence="3" id="KW-0378">Hydrolase</keyword>
<keyword evidence="4" id="KW-1185">Reference proteome</keyword>
<feature type="domain" description="Dienelactone hydrolase" evidence="2">
    <location>
        <begin position="34"/>
        <end position="246"/>
    </location>
</feature>
<keyword evidence="1" id="KW-0732">Signal</keyword>
<comment type="caution">
    <text evidence="3">The sequence shown here is derived from an EMBL/GenBank/DDBJ whole genome shotgun (WGS) entry which is preliminary data.</text>
</comment>
<evidence type="ECO:0000313" key="3">
    <source>
        <dbReference type="EMBL" id="MFC7089321.1"/>
    </source>
</evidence>
<protein>
    <submittedName>
        <fullName evidence="3">Dienelactone hydrolase family protein</fullName>
        <ecNumber evidence="3">3.1.-.-</ecNumber>
    </submittedName>
</protein>
<sequence length="247" mass="26179">MVPSIPLAGLALALLTPLAFAGDAVTYTANDQAFEGYLAMPEGEARGGVIIIHDWDGLNGYEQRRAEMLAEQGYAAFAVDLFGAGHRPETTEARQAATGALYQDRARMRELLLAGLATARDQGLPEAGVVIGYCFGGTAALELARADQAEGIHGYVSFHGGLATPEGQAWPEDAPPLLIAHGGADQAVPIDELAGLVEELEAAGLSYEAQVYAGARHAFSVFDGDRYQQRADERSWAAFLGFLDEVL</sequence>
<accession>A0ABW2EYW4</accession>
<dbReference type="EMBL" id="JBHSZP010000014">
    <property type="protein sequence ID" value="MFC7089321.1"/>
    <property type="molecule type" value="Genomic_DNA"/>
</dbReference>
<dbReference type="InterPro" id="IPR002925">
    <property type="entry name" value="Dienelactn_hydro"/>
</dbReference>